<gene>
    <name evidence="2" type="ORF">K450DRAFT_235307</name>
</gene>
<reference evidence="2" key="2">
    <citation type="journal article" date="2022" name="Proc. Natl. Acad. Sci. U.S.A.">
        <title>Diploid-dominant life cycles characterize the early evolution of Fungi.</title>
        <authorList>
            <person name="Amses K.R."/>
            <person name="Simmons D.R."/>
            <person name="Longcore J.E."/>
            <person name="Mondo S.J."/>
            <person name="Seto K."/>
            <person name="Jeronimo G.H."/>
            <person name="Bonds A.E."/>
            <person name="Quandt C.A."/>
            <person name="Davis W.J."/>
            <person name="Chang Y."/>
            <person name="Federici B.A."/>
            <person name="Kuo A."/>
            <person name="LaButti K."/>
            <person name="Pangilinan J."/>
            <person name="Andreopoulos W."/>
            <person name="Tritt A."/>
            <person name="Riley R."/>
            <person name="Hundley H."/>
            <person name="Johnson J."/>
            <person name="Lipzen A."/>
            <person name="Barry K."/>
            <person name="Lang B.F."/>
            <person name="Cuomo C.A."/>
            <person name="Buchler N.E."/>
            <person name="Grigoriev I.V."/>
            <person name="Spatafora J.W."/>
            <person name="Stajich J.E."/>
            <person name="James T.Y."/>
        </authorList>
    </citation>
    <scope>NUCLEOTIDE SEQUENCE</scope>
    <source>
        <strain evidence="2">AG</strain>
    </source>
</reference>
<dbReference type="GeneID" id="75913408"/>
<accession>A0AAD5EDG3</accession>
<evidence type="ECO:0000313" key="3">
    <source>
        <dbReference type="Proteomes" id="UP001206595"/>
    </source>
</evidence>
<name>A0AAD5EDG3_UMBRA</name>
<dbReference type="AlphaFoldDB" id="A0AAD5EDG3"/>
<evidence type="ECO:0008006" key="4">
    <source>
        <dbReference type="Google" id="ProtNLM"/>
    </source>
</evidence>
<reference evidence="2" key="1">
    <citation type="submission" date="2021-06" db="EMBL/GenBank/DDBJ databases">
        <authorList>
            <consortium name="DOE Joint Genome Institute"/>
            <person name="Mondo S.J."/>
            <person name="Amses K.R."/>
            <person name="Simmons D.R."/>
            <person name="Longcore J.E."/>
            <person name="Seto K."/>
            <person name="Alves G.H."/>
            <person name="Bonds A.E."/>
            <person name="Quandt C.A."/>
            <person name="Davis W.J."/>
            <person name="Chang Y."/>
            <person name="Letcher P.M."/>
            <person name="Powell M.J."/>
            <person name="Kuo A."/>
            <person name="Labutti K."/>
            <person name="Pangilinan J."/>
            <person name="Andreopoulos W."/>
            <person name="Tritt A."/>
            <person name="Riley R."/>
            <person name="Hundley H."/>
            <person name="Johnson J."/>
            <person name="Lipzen A."/>
            <person name="Barry K."/>
            <person name="Berbee M.L."/>
            <person name="Buchler N.E."/>
            <person name="Grigoriev I.V."/>
            <person name="Spatafora J.W."/>
            <person name="Stajich J.E."/>
            <person name="James T.Y."/>
        </authorList>
    </citation>
    <scope>NUCLEOTIDE SEQUENCE</scope>
    <source>
        <strain evidence="2">AG</strain>
    </source>
</reference>
<comment type="caution">
    <text evidence="2">The sequence shown here is derived from an EMBL/GenBank/DDBJ whole genome shotgun (WGS) entry which is preliminary data.</text>
</comment>
<dbReference type="Proteomes" id="UP001206595">
    <property type="component" value="Unassembled WGS sequence"/>
</dbReference>
<dbReference type="RefSeq" id="XP_051445935.1">
    <property type="nucleotide sequence ID" value="XM_051588063.1"/>
</dbReference>
<feature type="chain" id="PRO_5041962161" description="Secreted protein" evidence="1">
    <location>
        <begin position="19"/>
        <end position="102"/>
    </location>
</feature>
<evidence type="ECO:0000256" key="1">
    <source>
        <dbReference type="SAM" id="SignalP"/>
    </source>
</evidence>
<keyword evidence="1" id="KW-0732">Signal</keyword>
<evidence type="ECO:0000313" key="2">
    <source>
        <dbReference type="EMBL" id="KAI8580931.1"/>
    </source>
</evidence>
<proteinExistence type="predicted"/>
<dbReference type="EMBL" id="MU620909">
    <property type="protein sequence ID" value="KAI8580931.1"/>
    <property type="molecule type" value="Genomic_DNA"/>
</dbReference>
<feature type="signal peptide" evidence="1">
    <location>
        <begin position="1"/>
        <end position="18"/>
    </location>
</feature>
<keyword evidence="3" id="KW-1185">Reference proteome</keyword>
<sequence length="102" mass="11558">MLASSQAWFGLYLVIANAAYTTHIVCYESPHNSSRVKHRRRHSGKICHLDCILRCCQSCTVLEILVMIDITCTLVDVSFYFYTPENPIVAVGDYVLLAFARN</sequence>
<organism evidence="2 3">
    <name type="scientific">Umbelopsis ramanniana AG</name>
    <dbReference type="NCBI Taxonomy" id="1314678"/>
    <lineage>
        <taxon>Eukaryota</taxon>
        <taxon>Fungi</taxon>
        <taxon>Fungi incertae sedis</taxon>
        <taxon>Mucoromycota</taxon>
        <taxon>Mucoromycotina</taxon>
        <taxon>Umbelopsidomycetes</taxon>
        <taxon>Umbelopsidales</taxon>
        <taxon>Umbelopsidaceae</taxon>
        <taxon>Umbelopsis</taxon>
    </lineage>
</organism>
<protein>
    <recommendedName>
        <fullName evidence="4">Secreted protein</fullName>
    </recommendedName>
</protein>